<dbReference type="GO" id="GO:0009378">
    <property type="term" value="F:four-way junction helicase activity"/>
    <property type="evidence" value="ECO:0007669"/>
    <property type="project" value="TreeGrafter"/>
</dbReference>
<reference evidence="8" key="1">
    <citation type="submission" date="2022-08" db="UniProtKB">
        <authorList>
            <consortium name="EnsemblMetazoa"/>
        </authorList>
    </citation>
    <scope>IDENTIFICATION</scope>
    <source>
        <strain evidence="8">05x7-T-G4-1.051#20</strain>
    </source>
</reference>
<name>A0A8W8NNE7_MAGGI</name>
<dbReference type="EnsemblMetazoa" id="G8254.1">
    <property type="protein sequence ID" value="G8254.1:cds"/>
    <property type="gene ID" value="G8254"/>
</dbReference>
<keyword evidence="9" id="KW-1185">Reference proteome</keyword>
<dbReference type="GO" id="GO:0000724">
    <property type="term" value="P:double-strand break repair via homologous recombination"/>
    <property type="evidence" value="ECO:0007669"/>
    <property type="project" value="TreeGrafter"/>
</dbReference>
<comment type="catalytic activity">
    <reaction evidence="4">
        <text>Couples ATP hydrolysis with the unwinding of duplex DNA by translocating in the 3'-5' direction.</text>
        <dbReference type="EC" id="5.6.2.4"/>
    </reaction>
</comment>
<dbReference type="Pfam" id="PF00270">
    <property type="entry name" value="DEAD"/>
    <property type="match status" value="1"/>
</dbReference>
<evidence type="ECO:0000256" key="3">
    <source>
        <dbReference type="ARBA" id="ARBA00023235"/>
    </source>
</evidence>
<dbReference type="PANTHER" id="PTHR13710">
    <property type="entry name" value="DNA HELICASE RECQ FAMILY MEMBER"/>
    <property type="match status" value="1"/>
</dbReference>
<protein>
    <recommendedName>
        <fullName evidence="5">DNA 3'-5' helicase</fullName>
        <ecNumber evidence="5">5.6.2.4</ecNumber>
    </recommendedName>
</protein>
<accession>A0A8W8NNE7</accession>
<dbReference type="InterPro" id="IPR011545">
    <property type="entry name" value="DEAD/DEAH_box_helicase_dom"/>
</dbReference>
<dbReference type="InterPro" id="IPR014001">
    <property type="entry name" value="Helicase_ATP-bd"/>
</dbReference>
<dbReference type="AlphaFoldDB" id="A0A8W8NNE7"/>
<dbReference type="PANTHER" id="PTHR13710:SF105">
    <property type="entry name" value="ATP-DEPENDENT DNA HELICASE Q1"/>
    <property type="match status" value="1"/>
</dbReference>
<evidence type="ECO:0000313" key="8">
    <source>
        <dbReference type="EnsemblMetazoa" id="G8254.1:cds"/>
    </source>
</evidence>
<dbReference type="Gene3D" id="3.40.50.300">
    <property type="entry name" value="P-loop containing nucleotide triphosphate hydrolases"/>
    <property type="match status" value="1"/>
</dbReference>
<dbReference type="GO" id="GO:0005524">
    <property type="term" value="F:ATP binding"/>
    <property type="evidence" value="ECO:0007669"/>
    <property type="project" value="InterPro"/>
</dbReference>
<evidence type="ECO:0000259" key="7">
    <source>
        <dbReference type="PROSITE" id="PS51192"/>
    </source>
</evidence>
<keyword evidence="2" id="KW-0238">DNA-binding</keyword>
<comment type="similarity">
    <text evidence="1">Belongs to the helicase family. RecQ subfamily.</text>
</comment>
<keyword evidence="3" id="KW-0413">Isomerase</keyword>
<dbReference type="InterPro" id="IPR027417">
    <property type="entry name" value="P-loop_NTPase"/>
</dbReference>
<evidence type="ECO:0000256" key="4">
    <source>
        <dbReference type="ARBA" id="ARBA00034617"/>
    </source>
</evidence>
<dbReference type="GO" id="GO:0043138">
    <property type="term" value="F:3'-5' DNA helicase activity"/>
    <property type="evidence" value="ECO:0007669"/>
    <property type="project" value="UniProtKB-EC"/>
</dbReference>
<dbReference type="GO" id="GO:0003677">
    <property type="term" value="F:DNA binding"/>
    <property type="evidence" value="ECO:0007669"/>
    <property type="project" value="UniProtKB-KW"/>
</dbReference>
<organism evidence="8 9">
    <name type="scientific">Magallana gigas</name>
    <name type="common">Pacific oyster</name>
    <name type="synonym">Crassostrea gigas</name>
    <dbReference type="NCBI Taxonomy" id="29159"/>
    <lineage>
        <taxon>Eukaryota</taxon>
        <taxon>Metazoa</taxon>
        <taxon>Spiralia</taxon>
        <taxon>Lophotrochozoa</taxon>
        <taxon>Mollusca</taxon>
        <taxon>Bivalvia</taxon>
        <taxon>Autobranchia</taxon>
        <taxon>Pteriomorphia</taxon>
        <taxon>Ostreida</taxon>
        <taxon>Ostreoidea</taxon>
        <taxon>Ostreidae</taxon>
        <taxon>Magallana</taxon>
    </lineage>
</organism>
<evidence type="ECO:0000256" key="1">
    <source>
        <dbReference type="ARBA" id="ARBA00005446"/>
    </source>
</evidence>
<feature type="region of interest" description="Disordered" evidence="6">
    <location>
        <begin position="171"/>
        <end position="195"/>
    </location>
</feature>
<evidence type="ECO:0000256" key="5">
    <source>
        <dbReference type="ARBA" id="ARBA00034808"/>
    </source>
</evidence>
<dbReference type="GO" id="GO:0005694">
    <property type="term" value="C:chromosome"/>
    <property type="evidence" value="ECO:0007669"/>
    <property type="project" value="TreeGrafter"/>
</dbReference>
<dbReference type="SMART" id="SM00487">
    <property type="entry name" value="DEXDc"/>
    <property type="match status" value="1"/>
</dbReference>
<dbReference type="GO" id="GO:0005737">
    <property type="term" value="C:cytoplasm"/>
    <property type="evidence" value="ECO:0007669"/>
    <property type="project" value="TreeGrafter"/>
</dbReference>
<evidence type="ECO:0000256" key="6">
    <source>
        <dbReference type="SAM" id="MobiDB-lite"/>
    </source>
</evidence>
<dbReference type="SUPFAM" id="SSF52540">
    <property type="entry name" value="P-loop containing nucleoside triphosphate hydrolases"/>
    <property type="match status" value="1"/>
</dbReference>
<sequence>MAALSLESIVLEILPDFGVSVLKPEQKEIIKHAAEKKDCIAVLPTGFGKSLPFQLYAAAQKRMNQGPGSVHVLVCSPLIALMKDQTKKMSRISHLNVGYKGESVHMDEKIKRGDIDLIYASPETLVGEPEWRTAFQGLNVTLIVVDEFHTIYTWGLQSDKGKEAFRGCSIETDENVSDSESEVTDFESSGDFDEL</sequence>
<dbReference type="EC" id="5.6.2.4" evidence="5"/>
<dbReference type="Proteomes" id="UP000005408">
    <property type="component" value="Unassembled WGS sequence"/>
</dbReference>
<evidence type="ECO:0000313" key="9">
    <source>
        <dbReference type="Proteomes" id="UP000005408"/>
    </source>
</evidence>
<feature type="domain" description="Helicase ATP-binding" evidence="7">
    <location>
        <begin position="30"/>
        <end position="169"/>
    </location>
</feature>
<proteinExistence type="inferred from homology"/>
<evidence type="ECO:0000256" key="2">
    <source>
        <dbReference type="ARBA" id="ARBA00023125"/>
    </source>
</evidence>
<dbReference type="PROSITE" id="PS51192">
    <property type="entry name" value="HELICASE_ATP_BIND_1"/>
    <property type="match status" value="1"/>
</dbReference>